<dbReference type="EMBL" id="CAXITT010000039">
    <property type="protein sequence ID" value="CAL1528832.1"/>
    <property type="molecule type" value="Genomic_DNA"/>
</dbReference>
<organism evidence="4 5">
    <name type="scientific">Lymnaea stagnalis</name>
    <name type="common">Great pond snail</name>
    <name type="synonym">Helix stagnalis</name>
    <dbReference type="NCBI Taxonomy" id="6523"/>
    <lineage>
        <taxon>Eukaryota</taxon>
        <taxon>Metazoa</taxon>
        <taxon>Spiralia</taxon>
        <taxon>Lophotrochozoa</taxon>
        <taxon>Mollusca</taxon>
        <taxon>Gastropoda</taxon>
        <taxon>Heterobranchia</taxon>
        <taxon>Euthyneura</taxon>
        <taxon>Panpulmonata</taxon>
        <taxon>Hygrophila</taxon>
        <taxon>Lymnaeoidea</taxon>
        <taxon>Lymnaeidae</taxon>
        <taxon>Lymnaea</taxon>
    </lineage>
</organism>
<feature type="region of interest" description="Disordered" evidence="2">
    <location>
        <begin position="232"/>
        <end position="253"/>
    </location>
</feature>
<evidence type="ECO:0000313" key="5">
    <source>
        <dbReference type="Proteomes" id="UP001497497"/>
    </source>
</evidence>
<dbReference type="AlphaFoldDB" id="A0AAV2H558"/>
<protein>
    <recommendedName>
        <fullName evidence="3">Nuclear receptor coactivator 4 N-terminal domain-containing protein</fullName>
    </recommendedName>
</protein>
<dbReference type="GO" id="GO:0006879">
    <property type="term" value="P:intracellular iron ion homeostasis"/>
    <property type="evidence" value="ECO:0007669"/>
    <property type="project" value="InterPro"/>
</dbReference>
<evidence type="ECO:0000259" key="3">
    <source>
        <dbReference type="Pfam" id="PF12489"/>
    </source>
</evidence>
<dbReference type="PANTHER" id="PTHR17085">
    <property type="entry name" value="NUCLEAR RECEPTOR COACTIVATOR 4"/>
    <property type="match status" value="1"/>
</dbReference>
<feature type="domain" description="Nuclear receptor coactivator 4 N-terminal" evidence="3">
    <location>
        <begin position="24"/>
        <end position="127"/>
    </location>
</feature>
<dbReference type="Proteomes" id="UP001497497">
    <property type="component" value="Unassembled WGS sequence"/>
</dbReference>
<dbReference type="GO" id="GO:0009725">
    <property type="term" value="P:response to hormone"/>
    <property type="evidence" value="ECO:0007669"/>
    <property type="project" value="TreeGrafter"/>
</dbReference>
<dbReference type="InterPro" id="IPR022174">
    <property type="entry name" value="NCOA4_N"/>
</dbReference>
<name>A0AAV2H558_LYMST</name>
<comment type="caution">
    <text evidence="4">The sequence shown here is derived from an EMBL/GenBank/DDBJ whole genome shotgun (WGS) entry which is preliminary data.</text>
</comment>
<keyword evidence="1" id="KW-0175">Coiled coil</keyword>
<sequence length="631" mass="71075">MAVNEAKDRVFQLENAIQKLDSVKKHLNRNASDIKAEIHTNVSRNLECLRGREVSLLSQVDRVLGMKEESLQQQQARLNQALGVIQTGLSMVQEDTASEKQLAETLKKLKRVELSPEETPYISFRADHVGIRESILNYGRVDANGLPLITAFDDPGNPSASLPRHVEEYEDVDHHVFYKTVEEVKRSQNAGSCITVSIPKLSNRVEDWLQKKLPTPTYKSETETVARPLPAIRPSTLTKTGDSPPVGLSRSSTPGSTCSLNNWLSIIKQHADLEEEHDFEIIDNSCPPPRVMSDSVIYVGPKKENVKMIDKGLKAWLDPKSLMNEQFTSDFFKHIPTDAKVWLQQFHTQVTSLGDLQHHDMFAHISKDTSTWLRSRASGKQLTEEVKGGPDFFSHIRKDKEFWLLKKTSVKPNEKVPVSAAKFCVQDWLKKEENKLPLPSQSLPRLLEKLSTEDEPNINIPNCVAPATKEEVAAPVPAHFPDTSPPVLSVFQPVSLPLNDWLIPKKPTEGVTISKKTLPEKPFPDFFRHILETDNSVWLAKPTIVGIPDETPRVDKIWLQKSKGTTTHAPLPVGSDLCLLDWLMVPSEQPEVEKEKEESEGWSVCSDQSINSEQYAKDVAIATDYMHKWLL</sequence>
<keyword evidence="5" id="KW-1185">Reference proteome</keyword>
<dbReference type="PANTHER" id="PTHR17085:SF3">
    <property type="entry name" value="NUCLEAR RECEPTOR COACTIVATOR 4"/>
    <property type="match status" value="1"/>
</dbReference>
<feature type="coiled-coil region" evidence="1">
    <location>
        <begin position="3"/>
        <end position="37"/>
    </location>
</feature>
<reference evidence="4 5" key="1">
    <citation type="submission" date="2024-04" db="EMBL/GenBank/DDBJ databases">
        <authorList>
            <consortium name="Genoscope - CEA"/>
            <person name="William W."/>
        </authorList>
    </citation>
    <scope>NUCLEOTIDE SEQUENCE [LARGE SCALE GENOMIC DNA]</scope>
</reference>
<accession>A0AAV2H558</accession>
<gene>
    <name evidence="4" type="ORF">GSLYS_00003002001</name>
</gene>
<evidence type="ECO:0000313" key="4">
    <source>
        <dbReference type="EMBL" id="CAL1528832.1"/>
    </source>
</evidence>
<evidence type="ECO:0000256" key="2">
    <source>
        <dbReference type="SAM" id="MobiDB-lite"/>
    </source>
</evidence>
<dbReference type="InterPro" id="IPR039947">
    <property type="entry name" value="NCoA-4"/>
</dbReference>
<evidence type="ECO:0000256" key="1">
    <source>
        <dbReference type="SAM" id="Coils"/>
    </source>
</evidence>
<dbReference type="Pfam" id="PF12489">
    <property type="entry name" value="ARA70"/>
    <property type="match status" value="1"/>
</dbReference>
<dbReference type="GO" id="GO:0003713">
    <property type="term" value="F:transcription coactivator activity"/>
    <property type="evidence" value="ECO:0007669"/>
    <property type="project" value="InterPro"/>
</dbReference>
<proteinExistence type="predicted"/>